<feature type="transmembrane region" description="Helical" evidence="6">
    <location>
        <begin position="404"/>
        <end position="423"/>
    </location>
</feature>
<feature type="transmembrane region" description="Helical" evidence="6">
    <location>
        <begin position="704"/>
        <end position="723"/>
    </location>
</feature>
<dbReference type="Proteomes" id="UP000060487">
    <property type="component" value="Unassembled WGS sequence"/>
</dbReference>
<feature type="domain" description="SSD" evidence="7">
    <location>
        <begin position="628"/>
        <end position="754"/>
    </location>
</feature>
<dbReference type="RefSeq" id="WP_085053319.1">
    <property type="nucleotide sequence ID" value="NZ_LNQR01000103.1"/>
</dbReference>
<dbReference type="SUPFAM" id="SSF82866">
    <property type="entry name" value="Multidrug efflux transporter AcrB transmembrane domain"/>
    <property type="match status" value="2"/>
</dbReference>
<evidence type="ECO:0000256" key="3">
    <source>
        <dbReference type="ARBA" id="ARBA00022692"/>
    </source>
</evidence>
<dbReference type="Pfam" id="PF03176">
    <property type="entry name" value="MMPL"/>
    <property type="match status" value="2"/>
</dbReference>
<evidence type="ECO:0000259" key="7">
    <source>
        <dbReference type="PROSITE" id="PS50156"/>
    </source>
</evidence>
<organism evidence="8 9">
    <name type="scientific">Candidatus Magnetominusculus xianensis</name>
    <dbReference type="NCBI Taxonomy" id="1748249"/>
    <lineage>
        <taxon>Bacteria</taxon>
        <taxon>Pseudomonadati</taxon>
        <taxon>Nitrospirota</taxon>
        <taxon>Nitrospiria</taxon>
        <taxon>Nitrospirales</taxon>
        <taxon>Nitrospiraceae</taxon>
        <taxon>Candidatus Magnetominusculus</taxon>
    </lineage>
</organism>
<evidence type="ECO:0000313" key="8">
    <source>
        <dbReference type="EMBL" id="KWT79601.1"/>
    </source>
</evidence>
<feature type="transmembrane region" description="Helical" evidence="6">
    <location>
        <begin position="315"/>
        <end position="334"/>
    </location>
</feature>
<keyword evidence="9" id="KW-1185">Reference proteome</keyword>
<keyword evidence="5 6" id="KW-0472">Membrane</keyword>
<reference evidence="8 9" key="1">
    <citation type="submission" date="2015-11" db="EMBL/GenBank/DDBJ databases">
        <authorList>
            <person name="Lin W."/>
        </authorList>
    </citation>
    <scope>NUCLEOTIDE SEQUENCE [LARGE SCALE GENOMIC DNA]</scope>
    <source>
        <strain evidence="8 9">HCH-1</strain>
    </source>
</reference>
<evidence type="ECO:0000313" key="9">
    <source>
        <dbReference type="Proteomes" id="UP000060487"/>
    </source>
</evidence>
<comment type="caution">
    <text evidence="8">The sequence shown here is derived from an EMBL/GenBank/DDBJ whole genome shotgun (WGS) entry which is preliminary data.</text>
</comment>
<dbReference type="PANTHER" id="PTHR33406:SF13">
    <property type="entry name" value="MEMBRANE PROTEIN YDFJ"/>
    <property type="match status" value="1"/>
</dbReference>
<feature type="transmembrane region" description="Helical" evidence="6">
    <location>
        <begin position="340"/>
        <end position="366"/>
    </location>
</feature>
<feature type="transmembrane region" description="Helical" evidence="6">
    <location>
        <begin position="655"/>
        <end position="676"/>
    </location>
</feature>
<dbReference type="Gene3D" id="1.20.1640.10">
    <property type="entry name" value="Multidrug efflux transporter AcrB transmembrane domain"/>
    <property type="match status" value="2"/>
</dbReference>
<dbReference type="EMBL" id="LNQR01000103">
    <property type="protein sequence ID" value="KWT79601.1"/>
    <property type="molecule type" value="Genomic_DNA"/>
</dbReference>
<dbReference type="InterPro" id="IPR000731">
    <property type="entry name" value="SSD"/>
</dbReference>
<feature type="transmembrane region" description="Helical" evidence="6">
    <location>
        <begin position="12"/>
        <end position="32"/>
    </location>
</feature>
<dbReference type="PANTHER" id="PTHR33406">
    <property type="entry name" value="MEMBRANE PROTEIN MJ1562-RELATED"/>
    <property type="match status" value="1"/>
</dbReference>
<feature type="transmembrane region" description="Helical" evidence="6">
    <location>
        <begin position="629"/>
        <end position="649"/>
    </location>
</feature>
<evidence type="ECO:0000256" key="4">
    <source>
        <dbReference type="ARBA" id="ARBA00022989"/>
    </source>
</evidence>
<keyword evidence="4 6" id="KW-1133">Transmembrane helix</keyword>
<evidence type="ECO:0000256" key="5">
    <source>
        <dbReference type="ARBA" id="ARBA00023136"/>
    </source>
</evidence>
<feature type="transmembrane region" description="Helical" evidence="6">
    <location>
        <begin position="214"/>
        <end position="233"/>
    </location>
</feature>
<sequence>MRKFSLVEFSVDYPKAVVAILMVITMLFMTQFTKIKTDTNPKNMLPAASDVRVWNDEVEKTFNLYEDTLVVGVVNEKGILNSDTLGKIQRITGEILRLKGVAATDVSSFTTIDNIEVENDALRVSTLMTALPKNDIEIEHLRKMLFENPLFVNRIISKDGKTAAIYIPLQKGANGKEIADAIRQIVKKEGGGEKYYIAGDPVARDTFGVDMFKLMGILAPIAGMVMFLVRYLMFRDMFLSMALMMDAMISIVWSMGLLIGLGFPIHIMSSMAPVFLMAIATDSMHIFNEFYFRYKETGNKRLAIIETMAAVSKPVRSTALATAAGFAVLLFMNIVPVQVFGGLVAFGTIILRVLSFTFVPAMFALVKEEKLKKISQTEEADLGKTSQFLKKLAGVGMRRPAETVIVGLIFFVAAIVGVTKITVNNNLVEWFKKGSEVRAADTVINQALGGTATGYIVATAKEDDYIKTPAAMRYIEGLQRRLETLPVVGKTMSVVDYVKRINRVLHNDDTSYDVVPERKDIIGQYLFLFSMSAKPSDLDNVVDYPFRRANLWVQLKTWDAGAMRDVIKAVEEYKKANPSPMEIKPSGIAYFNMVWNDEVVGDMVKGFVIALVVVFIILAYNFHSIKWAVVGYTPLLFTILLIYGVVGFVGKDFDMPISVLSCLSLGMAVDFAIHFVSRFRQRFKESGDLNETLLWTAARPGKGIVRNAILFASAFSVMLFAPLTPYISVGAFIVTMMMLSSLLTILYLPALIVLTKDWLLKGGNGESEQSV</sequence>
<feature type="transmembrane region" description="Helical" evidence="6">
    <location>
        <begin position="245"/>
        <end position="268"/>
    </location>
</feature>
<feature type="transmembrane region" description="Helical" evidence="6">
    <location>
        <begin position="603"/>
        <end position="622"/>
    </location>
</feature>
<feature type="domain" description="SSD" evidence="7">
    <location>
        <begin position="239"/>
        <end position="365"/>
    </location>
</feature>
<evidence type="ECO:0000256" key="2">
    <source>
        <dbReference type="ARBA" id="ARBA00022475"/>
    </source>
</evidence>
<proteinExistence type="predicted"/>
<feature type="transmembrane region" description="Helical" evidence="6">
    <location>
        <begin position="729"/>
        <end position="754"/>
    </location>
</feature>
<gene>
    <name evidence="8" type="ORF">ASN18_2698</name>
</gene>
<dbReference type="PROSITE" id="PS50156">
    <property type="entry name" value="SSD"/>
    <property type="match status" value="2"/>
</dbReference>
<protein>
    <submittedName>
        <fullName evidence="8">RND transporter</fullName>
    </submittedName>
</protein>
<evidence type="ECO:0000256" key="6">
    <source>
        <dbReference type="SAM" id="Phobius"/>
    </source>
</evidence>
<keyword evidence="3 6" id="KW-0812">Transmembrane</keyword>
<evidence type="ECO:0000256" key="1">
    <source>
        <dbReference type="ARBA" id="ARBA00004651"/>
    </source>
</evidence>
<dbReference type="InterPro" id="IPR050545">
    <property type="entry name" value="Mycobact_MmpL"/>
</dbReference>
<keyword evidence="2" id="KW-1003">Cell membrane</keyword>
<accession>A0ABR5SDD9</accession>
<name>A0ABR5SDD9_9BACT</name>
<dbReference type="InterPro" id="IPR004869">
    <property type="entry name" value="MMPL_dom"/>
</dbReference>
<comment type="subcellular location">
    <subcellularLocation>
        <location evidence="1">Cell membrane</location>
        <topology evidence="1">Multi-pass membrane protein</topology>
    </subcellularLocation>
</comment>